<dbReference type="SUPFAM" id="SSF53187">
    <property type="entry name" value="Zn-dependent exopeptidases"/>
    <property type="match status" value="1"/>
</dbReference>
<feature type="chain" id="PRO_5015702576" evidence="2">
    <location>
        <begin position="24"/>
        <end position="609"/>
    </location>
</feature>
<dbReference type="Gene3D" id="3.40.630.40">
    <property type="entry name" value="Zn-dependent exopeptidases"/>
    <property type="match status" value="1"/>
</dbReference>
<comment type="caution">
    <text evidence="4">The sequence shown here is derived from an EMBL/GenBank/DDBJ whole genome shotgun (WGS) entry which is preliminary data.</text>
</comment>
<keyword evidence="1" id="KW-0378">Hydrolase</keyword>
<dbReference type="RefSeq" id="WP_104386713.1">
    <property type="nucleotide sequence ID" value="NZ_PGEM01000026.1"/>
</dbReference>
<dbReference type="Gene3D" id="2.60.40.3500">
    <property type="match status" value="1"/>
</dbReference>
<dbReference type="CDD" id="cd02696">
    <property type="entry name" value="MurNAc-LAA"/>
    <property type="match status" value="1"/>
</dbReference>
<dbReference type="AlphaFoldDB" id="A0A2S6CXP8"/>
<gene>
    <name evidence="4" type="ORF">CUN59_04505</name>
</gene>
<feature type="signal peptide" evidence="2">
    <location>
        <begin position="1"/>
        <end position="23"/>
    </location>
</feature>
<dbReference type="GO" id="GO:0030288">
    <property type="term" value="C:outer membrane-bounded periplasmic space"/>
    <property type="evidence" value="ECO:0007669"/>
    <property type="project" value="TreeGrafter"/>
</dbReference>
<dbReference type="Proteomes" id="UP000239589">
    <property type="component" value="Unassembled WGS sequence"/>
</dbReference>
<dbReference type="EMBL" id="PGEM01000026">
    <property type="protein sequence ID" value="PPJ64492.1"/>
    <property type="molecule type" value="Genomic_DNA"/>
</dbReference>
<dbReference type="GO" id="GO:0008745">
    <property type="term" value="F:N-acetylmuramoyl-L-alanine amidase activity"/>
    <property type="evidence" value="ECO:0007669"/>
    <property type="project" value="InterPro"/>
</dbReference>
<dbReference type="InterPro" id="IPR002508">
    <property type="entry name" value="MurNAc-LAA_cat"/>
</dbReference>
<evidence type="ECO:0000259" key="3">
    <source>
        <dbReference type="SMART" id="SM00646"/>
    </source>
</evidence>
<dbReference type="PANTHER" id="PTHR30404:SF0">
    <property type="entry name" value="N-ACETYLMURAMOYL-L-ALANINE AMIDASE AMIC"/>
    <property type="match status" value="1"/>
</dbReference>
<dbReference type="InterPro" id="IPR050695">
    <property type="entry name" value="N-acetylmuramoyl_amidase_3"/>
</dbReference>
<reference evidence="4 5" key="1">
    <citation type="submission" date="2018-02" db="EMBL/GenBank/DDBJ databases">
        <title>Discovery of a pederin family compound in a non-symbiotic bloom-forming cyanobacterium.</title>
        <authorList>
            <person name="Kust A."/>
            <person name="Mares J."/>
            <person name="Jokela J."/>
            <person name="Urajova P."/>
            <person name="Hajek J."/>
            <person name="Saurav K."/>
            <person name="Voracova K."/>
            <person name="Fewer D.P."/>
            <person name="Haapaniemi E."/>
            <person name="Permi P."/>
            <person name="Rehakova K."/>
            <person name="Sivonen K."/>
            <person name="Hrouzek P."/>
        </authorList>
    </citation>
    <scope>NUCLEOTIDE SEQUENCE [LARGE SCALE GENOMIC DNA]</scope>
    <source>
        <strain evidence="4 5">CHARLIE-1</strain>
    </source>
</reference>
<dbReference type="OrthoDB" id="9806267at2"/>
<keyword evidence="5" id="KW-1185">Reference proteome</keyword>
<evidence type="ECO:0000256" key="2">
    <source>
        <dbReference type="SAM" id="SignalP"/>
    </source>
</evidence>
<protein>
    <submittedName>
        <fullName evidence="4">N-acetylmuramoyl-L-alanine amidase</fullName>
    </submittedName>
</protein>
<keyword evidence="2" id="KW-0732">Signal</keyword>
<dbReference type="Pfam" id="PF11741">
    <property type="entry name" value="AMIN"/>
    <property type="match status" value="2"/>
</dbReference>
<name>A0A2S6CXP8_9CYAN</name>
<evidence type="ECO:0000313" key="4">
    <source>
        <dbReference type="EMBL" id="PPJ64492.1"/>
    </source>
</evidence>
<dbReference type="GO" id="GO:0009253">
    <property type="term" value="P:peptidoglycan catabolic process"/>
    <property type="evidence" value="ECO:0007669"/>
    <property type="project" value="InterPro"/>
</dbReference>
<dbReference type="InterPro" id="IPR021731">
    <property type="entry name" value="AMIN_dom"/>
</dbReference>
<dbReference type="Pfam" id="PF01520">
    <property type="entry name" value="Amidase_3"/>
    <property type="match status" value="1"/>
</dbReference>
<accession>A0A2S6CXP8</accession>
<feature type="domain" description="MurNAc-LAA" evidence="3">
    <location>
        <begin position="494"/>
        <end position="603"/>
    </location>
</feature>
<evidence type="ECO:0000313" key="5">
    <source>
        <dbReference type="Proteomes" id="UP000239589"/>
    </source>
</evidence>
<dbReference type="PANTHER" id="PTHR30404">
    <property type="entry name" value="N-ACETYLMURAMOYL-L-ALANINE AMIDASE"/>
    <property type="match status" value="1"/>
</dbReference>
<organism evidence="4 5">
    <name type="scientific">Cuspidothrix issatschenkoi CHARLIE-1</name>
    <dbReference type="NCBI Taxonomy" id="2052836"/>
    <lineage>
        <taxon>Bacteria</taxon>
        <taxon>Bacillati</taxon>
        <taxon>Cyanobacteriota</taxon>
        <taxon>Cyanophyceae</taxon>
        <taxon>Nostocales</taxon>
        <taxon>Aphanizomenonaceae</taxon>
        <taxon>Cuspidothrix</taxon>
    </lineage>
</organism>
<sequence length="609" mass="67628">MKSYWLLPATFGTVLMLSSPALAAKLESWRFDRNQNLLEINTSGGVQPKAQLIFNPTRLVIDLRGVQFRRSQITQQIGGGIKEIRLGQFDRQTTRIVVEFNPGYNVDPKQIKFVAKQANRWVVQLPNLENNLNSSVVNNNLVKIDPTDSSAKPEFSPIAANPREATQVENLQVTSDGFFLRTNGAKPQTRIIRSRDKKLIFLDILGATLAPNLNQGNLVVNKYGVERVDFTQLRTKPASVRLTFKVDEDEPEWRVTPSRNGLVILPSRRSFNSPENENFPATRINNSSPATIQAVEIVDNGTKLLIRADQPISATSSNWDRNSGFFRITIPNAKLANQVKGPVFDTNSPILRLRLQPQPPNTVVILVQVASGVNIGALNQDGDQLLSLSLQRYRQIRPPIGLPPIFPPNPELPDLNPSQPQIRLRRPVPKGKLVVMIDPGHGGQDPGAIGIGGVREKDIILPIGQRVADILELNGIQVIMTRDSDYFVSLPGRVAMAERANADVFVSIHANSAGANRPEVSGLETYHYESGLTLARIVHSKILQSLNVRDRNVRKARFYVLRKTSMPSILVETGFITGREDVANLTNSTYQNQMAEAIAQGIIQYLRSR</sequence>
<proteinExistence type="predicted"/>
<evidence type="ECO:0000256" key="1">
    <source>
        <dbReference type="ARBA" id="ARBA00022801"/>
    </source>
</evidence>
<dbReference type="SMART" id="SM00646">
    <property type="entry name" value="Ami_3"/>
    <property type="match status" value="1"/>
</dbReference>